<dbReference type="GO" id="GO:0004930">
    <property type="term" value="F:G protein-coupled receptor activity"/>
    <property type="evidence" value="ECO:0007669"/>
    <property type="project" value="InterPro"/>
</dbReference>
<accession>A0A8J2Q251</accession>
<evidence type="ECO:0000256" key="5">
    <source>
        <dbReference type="ARBA" id="ARBA00022989"/>
    </source>
</evidence>
<dbReference type="Proteomes" id="UP000708208">
    <property type="component" value="Unassembled WGS sequence"/>
</dbReference>
<gene>
    <name evidence="10" type="ORF">AFUS01_LOCUS40319</name>
</gene>
<keyword evidence="6 8" id="KW-0472">Membrane</keyword>
<dbReference type="InterPro" id="IPR017452">
    <property type="entry name" value="GPCR_Rhodpsn_7TM"/>
</dbReference>
<evidence type="ECO:0000256" key="7">
    <source>
        <dbReference type="ARBA" id="ARBA00023170"/>
    </source>
</evidence>
<keyword evidence="4 8" id="KW-0812">Transmembrane</keyword>
<organism evidence="10 11">
    <name type="scientific">Allacma fusca</name>
    <dbReference type="NCBI Taxonomy" id="39272"/>
    <lineage>
        <taxon>Eukaryota</taxon>
        <taxon>Metazoa</taxon>
        <taxon>Ecdysozoa</taxon>
        <taxon>Arthropoda</taxon>
        <taxon>Hexapoda</taxon>
        <taxon>Collembola</taxon>
        <taxon>Symphypleona</taxon>
        <taxon>Sminthuridae</taxon>
        <taxon>Allacma</taxon>
    </lineage>
</organism>
<evidence type="ECO:0000313" key="11">
    <source>
        <dbReference type="Proteomes" id="UP000708208"/>
    </source>
</evidence>
<feature type="domain" description="G-protein coupled receptors family 1 profile" evidence="9">
    <location>
        <begin position="53"/>
        <end position="206"/>
    </location>
</feature>
<feature type="transmembrane region" description="Helical" evidence="8">
    <location>
        <begin position="41"/>
        <end position="61"/>
    </location>
</feature>
<proteinExistence type="inferred from homology"/>
<dbReference type="GO" id="GO:0005886">
    <property type="term" value="C:plasma membrane"/>
    <property type="evidence" value="ECO:0007669"/>
    <property type="project" value="UniProtKB-SubCell"/>
</dbReference>
<evidence type="ECO:0000313" key="10">
    <source>
        <dbReference type="EMBL" id="CAG7830521.1"/>
    </source>
</evidence>
<evidence type="ECO:0000256" key="1">
    <source>
        <dbReference type="ARBA" id="ARBA00004651"/>
    </source>
</evidence>
<protein>
    <recommendedName>
        <fullName evidence="9">G-protein coupled receptors family 1 profile domain-containing protein</fullName>
    </recommendedName>
</protein>
<evidence type="ECO:0000256" key="2">
    <source>
        <dbReference type="ARBA" id="ARBA00010663"/>
    </source>
</evidence>
<dbReference type="CDD" id="cd00637">
    <property type="entry name" value="7tm_classA_rhodopsin-like"/>
    <property type="match status" value="1"/>
</dbReference>
<comment type="similarity">
    <text evidence="2">Belongs to the G-protein coupled receptor 1 family.</text>
</comment>
<sequence length="206" mass="23793">MTDSSWEAQVNWGSIPMETVNFTSVRILPESYRLDFTSKSFFEISFAVFSTFVNILIVLIISFHPKFRKRTNYLIANLCLASMAYNAILIYRHMEYKLNLELDYENGYLCGIFAVFHRFPFPVMSMTTMAISLERSKSATATIPFQLLPSKTWTAIKIIAIWVISLLLTLPAAFINVYGTRALVTSPRKCKKVTHFHFNIKHLNRQ</sequence>
<name>A0A8J2Q251_9HEXA</name>
<dbReference type="PANTHER" id="PTHR24241:SF76">
    <property type="entry name" value="NEUROPEPTIDE SIFAMIDE RECEPTOR"/>
    <property type="match status" value="1"/>
</dbReference>
<dbReference type="EMBL" id="CAJVCH010556291">
    <property type="protein sequence ID" value="CAG7830521.1"/>
    <property type="molecule type" value="Genomic_DNA"/>
</dbReference>
<comment type="caution">
    <text evidence="10">The sequence shown here is derived from an EMBL/GenBank/DDBJ whole genome shotgun (WGS) entry which is preliminary data.</text>
</comment>
<reference evidence="10" key="1">
    <citation type="submission" date="2021-06" db="EMBL/GenBank/DDBJ databases">
        <authorList>
            <person name="Hodson N. C."/>
            <person name="Mongue J. A."/>
            <person name="Jaron S. K."/>
        </authorList>
    </citation>
    <scope>NUCLEOTIDE SEQUENCE</scope>
</reference>
<evidence type="ECO:0000256" key="6">
    <source>
        <dbReference type="ARBA" id="ARBA00023136"/>
    </source>
</evidence>
<dbReference type="SUPFAM" id="SSF81321">
    <property type="entry name" value="Family A G protein-coupled receptor-like"/>
    <property type="match status" value="1"/>
</dbReference>
<dbReference type="AlphaFoldDB" id="A0A8J2Q251"/>
<dbReference type="PROSITE" id="PS50262">
    <property type="entry name" value="G_PROTEIN_RECEP_F1_2"/>
    <property type="match status" value="1"/>
</dbReference>
<dbReference type="PANTHER" id="PTHR24241">
    <property type="entry name" value="NEUROPEPTIDE RECEPTOR-RELATED G-PROTEIN COUPLED RECEPTOR"/>
    <property type="match status" value="1"/>
</dbReference>
<keyword evidence="7" id="KW-0675">Receptor</keyword>
<dbReference type="Pfam" id="PF00001">
    <property type="entry name" value="7tm_1"/>
    <property type="match status" value="1"/>
</dbReference>
<comment type="subcellular location">
    <subcellularLocation>
        <location evidence="1">Cell membrane</location>
        <topology evidence="1">Multi-pass membrane protein</topology>
    </subcellularLocation>
</comment>
<keyword evidence="3" id="KW-1003">Cell membrane</keyword>
<evidence type="ECO:0000256" key="4">
    <source>
        <dbReference type="ARBA" id="ARBA00022692"/>
    </source>
</evidence>
<feature type="transmembrane region" description="Helical" evidence="8">
    <location>
        <begin position="154"/>
        <end position="178"/>
    </location>
</feature>
<keyword evidence="5 8" id="KW-1133">Transmembrane helix</keyword>
<keyword evidence="11" id="KW-1185">Reference proteome</keyword>
<evidence type="ECO:0000259" key="9">
    <source>
        <dbReference type="PROSITE" id="PS50262"/>
    </source>
</evidence>
<feature type="transmembrane region" description="Helical" evidence="8">
    <location>
        <begin position="73"/>
        <end position="91"/>
    </location>
</feature>
<evidence type="ECO:0000256" key="8">
    <source>
        <dbReference type="SAM" id="Phobius"/>
    </source>
</evidence>
<dbReference type="GO" id="GO:0032870">
    <property type="term" value="P:cellular response to hormone stimulus"/>
    <property type="evidence" value="ECO:0007669"/>
    <property type="project" value="TreeGrafter"/>
</dbReference>
<dbReference type="InterPro" id="IPR000276">
    <property type="entry name" value="GPCR_Rhodpsn"/>
</dbReference>
<evidence type="ECO:0000256" key="3">
    <source>
        <dbReference type="ARBA" id="ARBA00022475"/>
    </source>
</evidence>
<dbReference type="GO" id="GO:0042277">
    <property type="term" value="F:peptide binding"/>
    <property type="evidence" value="ECO:0007669"/>
    <property type="project" value="TreeGrafter"/>
</dbReference>